<evidence type="ECO:0000313" key="3">
    <source>
        <dbReference type="EMBL" id="CAB5020132.1"/>
    </source>
</evidence>
<dbReference type="AlphaFoldDB" id="A0A6J6UAL5"/>
<feature type="domain" description="HEPN" evidence="1">
    <location>
        <begin position="30"/>
        <end position="148"/>
    </location>
</feature>
<name>A0A6J6UAL5_9ZZZZ</name>
<proteinExistence type="predicted"/>
<organism evidence="2">
    <name type="scientific">freshwater metagenome</name>
    <dbReference type="NCBI Taxonomy" id="449393"/>
    <lineage>
        <taxon>unclassified sequences</taxon>
        <taxon>metagenomes</taxon>
        <taxon>ecological metagenomes</taxon>
    </lineage>
</organism>
<dbReference type="Pfam" id="PF05168">
    <property type="entry name" value="HEPN"/>
    <property type="match status" value="1"/>
</dbReference>
<dbReference type="InterPro" id="IPR007842">
    <property type="entry name" value="HEPN_dom"/>
</dbReference>
<reference evidence="2" key="1">
    <citation type="submission" date="2020-05" db="EMBL/GenBank/DDBJ databases">
        <authorList>
            <person name="Chiriac C."/>
            <person name="Salcher M."/>
            <person name="Ghai R."/>
            <person name="Kavagutti S V."/>
        </authorList>
    </citation>
    <scope>NUCLEOTIDE SEQUENCE</scope>
</reference>
<sequence length="156" mass="16986">MSWAPGREAILGMIERHHLVIVVASSDLARSLLAQADEALETASEAALAERWYSAYANLWDGVRKALSALLQAQGLRPTRTGGHLAVEQAAVAQFTGSMGVLLRPVPRMRSTRNDAEYPDPDTQMQPARVLADLGMARDLVEACGKVLPHLTVFQR</sequence>
<gene>
    <name evidence="2" type="ORF">UFOPK2810_01088</name>
    <name evidence="3" type="ORF">UFOPK4061_01344</name>
</gene>
<evidence type="ECO:0000313" key="2">
    <source>
        <dbReference type="EMBL" id="CAB4756208.1"/>
    </source>
</evidence>
<accession>A0A6J6UAL5</accession>
<dbReference type="Gene3D" id="1.20.120.330">
    <property type="entry name" value="Nucleotidyltransferases domain 2"/>
    <property type="match status" value="1"/>
</dbReference>
<dbReference type="EMBL" id="CAFBPD010000248">
    <property type="protein sequence ID" value="CAB5020132.1"/>
    <property type="molecule type" value="Genomic_DNA"/>
</dbReference>
<dbReference type="EMBL" id="CAEZYZ010000184">
    <property type="protein sequence ID" value="CAB4756208.1"/>
    <property type="molecule type" value="Genomic_DNA"/>
</dbReference>
<evidence type="ECO:0000259" key="1">
    <source>
        <dbReference type="Pfam" id="PF05168"/>
    </source>
</evidence>
<protein>
    <submittedName>
        <fullName evidence="2">Unannotated protein</fullName>
    </submittedName>
</protein>